<evidence type="ECO:0000313" key="6">
    <source>
        <dbReference type="Proteomes" id="UP000308768"/>
    </source>
</evidence>
<reference evidence="5 6" key="1">
    <citation type="submission" date="2017-03" db="EMBL/GenBank/DDBJ databases">
        <title>Genomes of endolithic fungi from Antarctica.</title>
        <authorList>
            <person name="Coleine C."/>
            <person name="Masonjones S."/>
            <person name="Stajich J.E."/>
        </authorList>
    </citation>
    <scope>NUCLEOTIDE SEQUENCE [LARGE SCALE GENOMIC DNA]</scope>
    <source>
        <strain evidence="5 6">CCFEE 5187</strain>
    </source>
</reference>
<dbReference type="Pfam" id="PF01738">
    <property type="entry name" value="DLH"/>
    <property type="match status" value="1"/>
</dbReference>
<dbReference type="Proteomes" id="UP000308768">
    <property type="component" value="Unassembled WGS sequence"/>
</dbReference>
<dbReference type="InterPro" id="IPR002925">
    <property type="entry name" value="Dienelactn_hydro"/>
</dbReference>
<dbReference type="EMBL" id="NAJN01001448">
    <property type="protein sequence ID" value="TKA63121.1"/>
    <property type="molecule type" value="Genomic_DNA"/>
</dbReference>
<evidence type="ECO:0000256" key="1">
    <source>
        <dbReference type="ARBA" id="ARBA00008431"/>
    </source>
</evidence>
<dbReference type="SMART" id="SM01393">
    <property type="entry name" value="Ribosomal_L32e"/>
    <property type="match status" value="1"/>
</dbReference>
<dbReference type="InterPro" id="IPR036351">
    <property type="entry name" value="Ribosomal_eL32_sf"/>
</dbReference>
<sequence>MASNQPAKCCTVGVKHEGESKGEIKNIGDTPTYFSYPDNKSTQNAILILTDVIGYEFINAQLIADQFAANGYFVVMPDLFHGDPVKMNGPPDFDIMAWLKGSDGKPGHLPDRVDPVVEAVLKEMRGPLSCKRIGGVGYCFGGKYVCRFLKEGKLDAGYTAHPSFVDAEELKGIQGPLSISAAETDQIFPAEKRRESEDILQGMKVPYQINLFSDVEHGFAVRCDLNEKRQKFAKEQAFFQAVQWFDEYIKANPHHEFEERSRFMNGGSDTLINDTTRHSRQTFHLQMVSAKKHVPIVKKHTKRFNRHQSDRFKCVDPSWRKPKGIDNRVRRRFKGQAAMPKIGYGSNKRTRHLMPSGHKAFLVNNVRELDILLMHNKTYAAEISHAVSSRNRVDIVARAKQLGVKVTNGKAKITTES</sequence>
<dbReference type="InterPro" id="IPR001515">
    <property type="entry name" value="Ribosomal_eL32"/>
</dbReference>
<dbReference type="STRING" id="331657.A0A4U0WJV0"/>
<gene>
    <name evidence="5" type="ORF">B0A49_06843</name>
</gene>
<dbReference type="GO" id="GO:0005840">
    <property type="term" value="C:ribosome"/>
    <property type="evidence" value="ECO:0007669"/>
    <property type="project" value="UniProtKB-KW"/>
</dbReference>
<dbReference type="PANTHER" id="PTHR17630">
    <property type="entry name" value="DIENELACTONE HYDROLASE"/>
    <property type="match status" value="1"/>
</dbReference>
<organism evidence="5 6">
    <name type="scientific">Cryomyces minteri</name>
    <dbReference type="NCBI Taxonomy" id="331657"/>
    <lineage>
        <taxon>Eukaryota</taxon>
        <taxon>Fungi</taxon>
        <taxon>Dikarya</taxon>
        <taxon>Ascomycota</taxon>
        <taxon>Pezizomycotina</taxon>
        <taxon>Dothideomycetes</taxon>
        <taxon>Dothideomycetes incertae sedis</taxon>
        <taxon>Cryomyces</taxon>
    </lineage>
</organism>
<protein>
    <recommendedName>
        <fullName evidence="4">Dienelactone hydrolase domain-containing protein</fullName>
    </recommendedName>
</protein>
<dbReference type="CDD" id="cd00513">
    <property type="entry name" value="Ribosomal_L32_L32e"/>
    <property type="match status" value="1"/>
</dbReference>
<evidence type="ECO:0000259" key="4">
    <source>
        <dbReference type="Pfam" id="PF01738"/>
    </source>
</evidence>
<dbReference type="OrthoDB" id="17560at2759"/>
<dbReference type="GO" id="GO:1990904">
    <property type="term" value="C:ribonucleoprotein complex"/>
    <property type="evidence" value="ECO:0007669"/>
    <property type="project" value="UniProtKB-KW"/>
</dbReference>
<dbReference type="InterPro" id="IPR029058">
    <property type="entry name" value="AB_hydrolase_fold"/>
</dbReference>
<dbReference type="AlphaFoldDB" id="A0A4U0WJV0"/>
<evidence type="ECO:0000313" key="5">
    <source>
        <dbReference type="EMBL" id="TKA63121.1"/>
    </source>
</evidence>
<feature type="domain" description="Dienelactone hydrolase" evidence="4">
    <location>
        <begin position="32"/>
        <end position="248"/>
    </location>
</feature>
<evidence type="ECO:0000256" key="3">
    <source>
        <dbReference type="ARBA" id="ARBA00023274"/>
    </source>
</evidence>
<dbReference type="SUPFAM" id="SSF53474">
    <property type="entry name" value="alpha/beta-Hydrolases"/>
    <property type="match status" value="1"/>
</dbReference>
<proteinExistence type="inferred from homology"/>
<dbReference type="GO" id="GO:0003735">
    <property type="term" value="F:structural constituent of ribosome"/>
    <property type="evidence" value="ECO:0007669"/>
    <property type="project" value="InterPro"/>
</dbReference>
<dbReference type="Pfam" id="PF01655">
    <property type="entry name" value="Ribosomal_L32e"/>
    <property type="match status" value="1"/>
</dbReference>
<dbReference type="GO" id="GO:0006412">
    <property type="term" value="P:translation"/>
    <property type="evidence" value="ECO:0007669"/>
    <property type="project" value="InterPro"/>
</dbReference>
<dbReference type="Gene3D" id="3.40.50.1820">
    <property type="entry name" value="alpha/beta hydrolase"/>
    <property type="match status" value="1"/>
</dbReference>
<keyword evidence="2" id="KW-0689">Ribosomal protein</keyword>
<keyword evidence="6" id="KW-1185">Reference proteome</keyword>
<dbReference type="PANTHER" id="PTHR17630:SF44">
    <property type="entry name" value="PROTEIN AIM2"/>
    <property type="match status" value="1"/>
</dbReference>
<comment type="caution">
    <text evidence="5">The sequence shown here is derived from an EMBL/GenBank/DDBJ whole genome shotgun (WGS) entry which is preliminary data.</text>
</comment>
<comment type="similarity">
    <text evidence="1">Belongs to the eukaryotic ribosomal protein eL32 family.</text>
</comment>
<evidence type="ECO:0000256" key="2">
    <source>
        <dbReference type="ARBA" id="ARBA00022980"/>
    </source>
</evidence>
<dbReference type="GO" id="GO:0016787">
    <property type="term" value="F:hydrolase activity"/>
    <property type="evidence" value="ECO:0007669"/>
    <property type="project" value="InterPro"/>
</dbReference>
<accession>A0A4U0WJV0</accession>
<dbReference type="SUPFAM" id="SSF52042">
    <property type="entry name" value="Ribosomal protein L32e"/>
    <property type="match status" value="1"/>
</dbReference>
<name>A0A4U0WJV0_9PEZI</name>
<keyword evidence="3" id="KW-0687">Ribonucleoprotein</keyword>